<proteinExistence type="predicted"/>
<accession>A0A7S4E9S1</accession>
<feature type="region of interest" description="Disordered" evidence="1">
    <location>
        <begin position="120"/>
        <end position="144"/>
    </location>
</feature>
<gene>
    <name evidence="2" type="ORF">PCAL00307_LOCUS14747</name>
</gene>
<organism evidence="2">
    <name type="scientific">Pelagomonas calceolata</name>
    <dbReference type="NCBI Taxonomy" id="35677"/>
    <lineage>
        <taxon>Eukaryota</taxon>
        <taxon>Sar</taxon>
        <taxon>Stramenopiles</taxon>
        <taxon>Ochrophyta</taxon>
        <taxon>Pelagophyceae</taxon>
        <taxon>Pelagomonadales</taxon>
        <taxon>Pelagomonadaceae</taxon>
        <taxon>Pelagomonas</taxon>
    </lineage>
</organism>
<reference evidence="2" key="1">
    <citation type="submission" date="2021-01" db="EMBL/GenBank/DDBJ databases">
        <authorList>
            <person name="Corre E."/>
            <person name="Pelletier E."/>
            <person name="Niang G."/>
            <person name="Scheremetjew M."/>
            <person name="Finn R."/>
            <person name="Kale V."/>
            <person name="Holt S."/>
            <person name="Cochrane G."/>
            <person name="Meng A."/>
            <person name="Brown T."/>
            <person name="Cohen L."/>
        </authorList>
    </citation>
    <scope>NUCLEOTIDE SEQUENCE</scope>
    <source>
        <strain evidence="2">CCMP1756</strain>
    </source>
</reference>
<evidence type="ECO:0000256" key="1">
    <source>
        <dbReference type="SAM" id="MobiDB-lite"/>
    </source>
</evidence>
<name>A0A7S4E9S1_9STRA</name>
<dbReference type="EMBL" id="HBIW01017102">
    <property type="protein sequence ID" value="CAE0699311.1"/>
    <property type="molecule type" value="Transcribed_RNA"/>
</dbReference>
<evidence type="ECO:0000313" key="2">
    <source>
        <dbReference type="EMBL" id="CAE0699311.1"/>
    </source>
</evidence>
<protein>
    <submittedName>
        <fullName evidence="2">Uncharacterized protein</fullName>
    </submittedName>
</protein>
<sequence>MPRLKAAVQARKETALESLRDALRTTGRLIRPRLGCPGYGAVRVALAHWRPDFEDVPEKERLALLRAATQWDTERNSKAGPHARIDVEKHASLTKELIEWLEAPEAAAKAAASARAVSRRTARGGGGQRKTAQHAVVHRPSTHAAPCKKRRVASKKKAHALVPPSSTPKAKMLHPGCHGHLPPGSTPVSHLRPGDTKPHIDFMLPDGTLDCRFDSYCDQLMDEPAGSCLHHTLSLFDANEPGSFADAARARPIRHGDHVHRLAGQPVGDCGALWPAHISEADLDFATALFDVKDSK</sequence>
<dbReference type="AlphaFoldDB" id="A0A7S4E9S1"/>